<accession>A0A0A9GYJ6</accession>
<name>A0A0A9GYJ6_ARUDO</name>
<proteinExistence type="predicted"/>
<reference evidence="1" key="2">
    <citation type="journal article" date="2015" name="Data Brief">
        <title>Shoot transcriptome of the giant reed, Arundo donax.</title>
        <authorList>
            <person name="Barrero R.A."/>
            <person name="Guerrero F.D."/>
            <person name="Moolhuijzen P."/>
            <person name="Goolsby J.A."/>
            <person name="Tidwell J."/>
            <person name="Bellgard S.E."/>
            <person name="Bellgard M.I."/>
        </authorList>
    </citation>
    <scope>NUCLEOTIDE SEQUENCE</scope>
    <source>
        <tissue evidence="1">Shoot tissue taken approximately 20 cm above the soil surface</tissue>
    </source>
</reference>
<protein>
    <submittedName>
        <fullName evidence="1">Uncharacterized protein</fullName>
    </submittedName>
</protein>
<sequence length="19" mass="2099">MIFLGISPNYSPQVCPEFG</sequence>
<evidence type="ECO:0000313" key="1">
    <source>
        <dbReference type="EMBL" id="JAE27656.1"/>
    </source>
</evidence>
<reference evidence="1" key="1">
    <citation type="submission" date="2014-09" db="EMBL/GenBank/DDBJ databases">
        <authorList>
            <person name="Magalhaes I.L.F."/>
            <person name="Oliveira U."/>
            <person name="Santos F.R."/>
            <person name="Vidigal T.H.D.A."/>
            <person name="Brescovit A.D."/>
            <person name="Santos A.J."/>
        </authorList>
    </citation>
    <scope>NUCLEOTIDE SEQUENCE</scope>
    <source>
        <tissue evidence="1">Shoot tissue taken approximately 20 cm above the soil surface</tissue>
    </source>
</reference>
<organism evidence="1">
    <name type="scientific">Arundo donax</name>
    <name type="common">Giant reed</name>
    <name type="synonym">Donax arundinaceus</name>
    <dbReference type="NCBI Taxonomy" id="35708"/>
    <lineage>
        <taxon>Eukaryota</taxon>
        <taxon>Viridiplantae</taxon>
        <taxon>Streptophyta</taxon>
        <taxon>Embryophyta</taxon>
        <taxon>Tracheophyta</taxon>
        <taxon>Spermatophyta</taxon>
        <taxon>Magnoliopsida</taxon>
        <taxon>Liliopsida</taxon>
        <taxon>Poales</taxon>
        <taxon>Poaceae</taxon>
        <taxon>PACMAD clade</taxon>
        <taxon>Arundinoideae</taxon>
        <taxon>Arundineae</taxon>
        <taxon>Arundo</taxon>
    </lineage>
</organism>
<dbReference type="EMBL" id="GBRH01170240">
    <property type="protein sequence ID" value="JAE27656.1"/>
    <property type="molecule type" value="Transcribed_RNA"/>
</dbReference>
<dbReference type="AlphaFoldDB" id="A0A0A9GYJ6"/>